<evidence type="ECO:0008006" key="4">
    <source>
        <dbReference type="Google" id="ProtNLM"/>
    </source>
</evidence>
<dbReference type="Gene3D" id="1.25.40.10">
    <property type="entry name" value="Tetratricopeptide repeat domain"/>
    <property type="match status" value="1"/>
</dbReference>
<name>A0A5R8ZDK6_9ACTN</name>
<feature type="region of interest" description="Disordered" evidence="1">
    <location>
        <begin position="107"/>
        <end position="143"/>
    </location>
</feature>
<organism evidence="2 3">
    <name type="scientific">Microbispora triticiradicis</name>
    <dbReference type="NCBI Taxonomy" id="2200763"/>
    <lineage>
        <taxon>Bacteria</taxon>
        <taxon>Bacillati</taxon>
        <taxon>Actinomycetota</taxon>
        <taxon>Actinomycetes</taxon>
        <taxon>Streptosporangiales</taxon>
        <taxon>Streptosporangiaceae</taxon>
        <taxon>Microbispora</taxon>
    </lineage>
</organism>
<gene>
    <name evidence="2" type="ORF">FED44_06555</name>
</gene>
<keyword evidence="3" id="KW-1185">Reference proteome</keyword>
<comment type="caution">
    <text evidence="2">The sequence shown here is derived from an EMBL/GenBank/DDBJ whole genome shotgun (WGS) entry which is preliminary data.</text>
</comment>
<accession>A0A5R8ZDK6</accession>
<proteinExistence type="predicted"/>
<evidence type="ECO:0000313" key="3">
    <source>
        <dbReference type="Proteomes" id="UP000309033"/>
    </source>
</evidence>
<dbReference type="InterPro" id="IPR011990">
    <property type="entry name" value="TPR-like_helical_dom_sf"/>
</dbReference>
<dbReference type="EMBL" id="VANP01000002">
    <property type="protein sequence ID" value="TLP63889.1"/>
    <property type="molecule type" value="Genomic_DNA"/>
</dbReference>
<dbReference type="AlphaFoldDB" id="A0A5R8ZDK6"/>
<protein>
    <recommendedName>
        <fullName evidence="4">XRE family transcriptional regulator</fullName>
    </recommendedName>
</protein>
<feature type="compositionally biased region" description="Basic and acidic residues" evidence="1">
    <location>
        <begin position="110"/>
        <end position="123"/>
    </location>
</feature>
<sequence length="550" mass="60430">MPQEPRSLKQRMDALTAELSGRGLTWREIATDYQIRFKLTPLRSFREAHRYTQAKVVALWNARWPDDMLNERRLRAWESWPGPAGNEPPLSSLERLARLYQCRAGDLVGGDDHGHPGRHDSARHSPMPGVDQPAPTQPSLSPAGVASFLDGLPALAPGGTADPPDRHVPAEARLREQEFGYLVSALTQWADGMKRRDLLGVIAAAAAAASASPLLAHLDESELERLALTARSRSRVDTAAVDHVEAILHHVMRQEDSLGPQAVMETVLAQQSLVRRLLQASAAPGLHRRLMTLFADISRFMGWLHFNAGDFAGADHYYGQALRAAHEADDDLMSSYILAQRSHLATWTGDPRQGVEHALGALMWAQRGGSDILVAYAQDVGARAYAGVLRRERARAQGKDYGRCRTAMAASRTGLAASCADDPGRRLVYFFEPNLLTLTSALCQLDMLNPGQAIADAEEAIAATAERFPRNRAFGHLYLSRAYTQKREIAQACAELVQVARLTGRNRSQRVVTAVTDARVALSPWNRTDAVTGLDEQLRDYGVVIGRSRT</sequence>
<reference evidence="2" key="1">
    <citation type="submission" date="2019-05" db="EMBL/GenBank/DDBJ databases">
        <title>Isolation, diversity and antifungal activity of Actinobacteria from wheat.</title>
        <authorList>
            <person name="Yu B."/>
        </authorList>
    </citation>
    <scope>NUCLEOTIDE SEQUENCE [LARGE SCALE GENOMIC DNA]</scope>
    <source>
        <strain evidence="2">NEAU-HEGS1-5</strain>
    </source>
</reference>
<evidence type="ECO:0000313" key="2">
    <source>
        <dbReference type="EMBL" id="TLP63889.1"/>
    </source>
</evidence>
<dbReference type="Proteomes" id="UP000309033">
    <property type="component" value="Unassembled WGS sequence"/>
</dbReference>
<evidence type="ECO:0000256" key="1">
    <source>
        <dbReference type="SAM" id="MobiDB-lite"/>
    </source>
</evidence>